<dbReference type="InterPro" id="IPR014205">
    <property type="entry name" value="Spore_YtaF"/>
</dbReference>
<dbReference type="Pfam" id="PF02659">
    <property type="entry name" value="Mntp"/>
    <property type="match status" value="2"/>
</dbReference>
<dbReference type="PANTHER" id="PTHR35529">
    <property type="entry name" value="MANGANESE EFFLUX PUMP MNTP-RELATED"/>
    <property type="match status" value="1"/>
</dbReference>
<sequence>MNAYGRSFLLEELIIVLILLSFAVSFDSYFFGLTYSLRSIHVGGSTYGIIGLMTGLSFILGYSMGDLIETILPHVSRYIGSVIFVVIGCMILKQWLQEQKTKWKQYTLSKGQQWNLKMIWLILKQPHKADVDHSGSITGKESFFVATALSMDSLGSGIGVGFTELPFMVAASMIGISSMFFLALGNQTGKWIRSVSWVQPLSFLPGIIFIFIGIWNFIK</sequence>
<name>A0A2I0QY48_9BACI</name>
<feature type="transmembrane region" description="Helical" evidence="5">
    <location>
        <begin position="77"/>
        <end position="96"/>
    </location>
</feature>
<organism evidence="6 7">
    <name type="scientific">Halalkalibacillus sediminis</name>
    <dbReference type="NCBI Taxonomy" id="2018042"/>
    <lineage>
        <taxon>Bacteria</taxon>
        <taxon>Bacillati</taxon>
        <taxon>Bacillota</taxon>
        <taxon>Bacilli</taxon>
        <taxon>Bacillales</taxon>
        <taxon>Bacillaceae</taxon>
        <taxon>Halalkalibacillus</taxon>
    </lineage>
</organism>
<evidence type="ECO:0000313" key="7">
    <source>
        <dbReference type="Proteomes" id="UP000243524"/>
    </source>
</evidence>
<dbReference type="PANTHER" id="PTHR35529:SF2">
    <property type="entry name" value="SPORULATION PROTEIN YTAF-RELATED"/>
    <property type="match status" value="1"/>
</dbReference>
<evidence type="ECO:0000256" key="5">
    <source>
        <dbReference type="SAM" id="Phobius"/>
    </source>
</evidence>
<keyword evidence="7" id="KW-1185">Reference proteome</keyword>
<dbReference type="EMBL" id="PJNH01000001">
    <property type="protein sequence ID" value="PKR79257.1"/>
    <property type="molecule type" value="Genomic_DNA"/>
</dbReference>
<protein>
    <submittedName>
        <fullName evidence="6">Sporulation membrane protein YtaF</fullName>
    </submittedName>
</protein>
<dbReference type="Proteomes" id="UP000243524">
    <property type="component" value="Unassembled WGS sequence"/>
</dbReference>
<evidence type="ECO:0000313" key="6">
    <source>
        <dbReference type="EMBL" id="PKR79257.1"/>
    </source>
</evidence>
<accession>A0A2I0QY48</accession>
<gene>
    <name evidence="6" type="primary">ytaF</name>
    <name evidence="6" type="ORF">CEY16_05825</name>
</gene>
<dbReference type="AlphaFoldDB" id="A0A2I0QY48"/>
<feature type="transmembrane region" description="Helical" evidence="5">
    <location>
        <begin position="47"/>
        <end position="65"/>
    </location>
</feature>
<dbReference type="NCBIfam" id="TIGR02840">
    <property type="entry name" value="spore_YtaF"/>
    <property type="match status" value="1"/>
</dbReference>
<evidence type="ECO:0000256" key="4">
    <source>
        <dbReference type="ARBA" id="ARBA00023136"/>
    </source>
</evidence>
<evidence type="ECO:0000256" key="1">
    <source>
        <dbReference type="ARBA" id="ARBA00022475"/>
    </source>
</evidence>
<evidence type="ECO:0000256" key="3">
    <source>
        <dbReference type="ARBA" id="ARBA00022989"/>
    </source>
</evidence>
<keyword evidence="4 5" id="KW-0472">Membrane</keyword>
<feature type="transmembrane region" description="Helical" evidence="5">
    <location>
        <begin position="165"/>
        <end position="185"/>
    </location>
</feature>
<keyword evidence="3 5" id="KW-1133">Transmembrane helix</keyword>
<feature type="transmembrane region" description="Helical" evidence="5">
    <location>
        <begin position="13"/>
        <end position="35"/>
    </location>
</feature>
<proteinExistence type="predicted"/>
<keyword evidence="1" id="KW-1003">Cell membrane</keyword>
<feature type="transmembrane region" description="Helical" evidence="5">
    <location>
        <begin position="197"/>
        <end position="218"/>
    </location>
</feature>
<dbReference type="InterPro" id="IPR003810">
    <property type="entry name" value="Mntp/YtaF"/>
</dbReference>
<reference evidence="6 7" key="1">
    <citation type="submission" date="2017-06" db="EMBL/GenBank/DDBJ databases">
        <title>the draft geome sequence of Illustriluteabacillus marina B3227.</title>
        <authorList>
            <person name="He R.-H."/>
            <person name="Du Z.-J."/>
        </authorList>
    </citation>
    <scope>NUCLEOTIDE SEQUENCE [LARGE SCALE GENOMIC DNA]</scope>
    <source>
        <strain evidence="6 7">B3227</strain>
    </source>
</reference>
<evidence type="ECO:0000256" key="2">
    <source>
        <dbReference type="ARBA" id="ARBA00022692"/>
    </source>
</evidence>
<keyword evidence="2 5" id="KW-0812">Transmembrane</keyword>
<comment type="caution">
    <text evidence="6">The sequence shown here is derived from an EMBL/GenBank/DDBJ whole genome shotgun (WGS) entry which is preliminary data.</text>
</comment>